<organism evidence="6 7">
    <name type="scientific">Sinosporangium siamense</name>
    <dbReference type="NCBI Taxonomy" id="1367973"/>
    <lineage>
        <taxon>Bacteria</taxon>
        <taxon>Bacillati</taxon>
        <taxon>Actinomycetota</taxon>
        <taxon>Actinomycetes</taxon>
        <taxon>Streptosporangiales</taxon>
        <taxon>Streptosporangiaceae</taxon>
        <taxon>Sinosporangium</taxon>
    </lineage>
</organism>
<feature type="domain" description="DNA methylase N-4/N-6" evidence="5">
    <location>
        <begin position="12"/>
        <end position="81"/>
    </location>
</feature>
<dbReference type="EMBL" id="BOOW01000043">
    <property type="protein sequence ID" value="GII96294.1"/>
    <property type="molecule type" value="Genomic_DNA"/>
</dbReference>
<dbReference type="GO" id="GO:0003677">
    <property type="term" value="F:DNA binding"/>
    <property type="evidence" value="ECO:0007669"/>
    <property type="project" value="InterPro"/>
</dbReference>
<dbReference type="InterPro" id="IPR002941">
    <property type="entry name" value="DNA_methylase_N4/N6"/>
</dbReference>
<proteinExistence type="inferred from homology"/>
<feature type="region of interest" description="Disordered" evidence="4">
    <location>
        <begin position="279"/>
        <end position="298"/>
    </location>
</feature>
<dbReference type="EC" id="2.1.1.-" evidence="3"/>
<evidence type="ECO:0000256" key="4">
    <source>
        <dbReference type="SAM" id="MobiDB-lite"/>
    </source>
</evidence>
<comment type="caution">
    <text evidence="6">The sequence shown here is derived from an EMBL/GenBank/DDBJ whole genome shotgun (WGS) entry which is preliminary data.</text>
</comment>
<keyword evidence="7" id="KW-1185">Reference proteome</keyword>
<dbReference type="Pfam" id="PF01555">
    <property type="entry name" value="N6_N4_Mtase"/>
    <property type="match status" value="1"/>
</dbReference>
<evidence type="ECO:0000259" key="5">
    <source>
        <dbReference type="Pfam" id="PF01555"/>
    </source>
</evidence>
<dbReference type="InterPro" id="IPR029063">
    <property type="entry name" value="SAM-dependent_MTases_sf"/>
</dbReference>
<dbReference type="GO" id="GO:0032259">
    <property type="term" value="P:methylation"/>
    <property type="evidence" value="ECO:0007669"/>
    <property type="project" value="UniProtKB-KW"/>
</dbReference>
<evidence type="ECO:0000256" key="3">
    <source>
        <dbReference type="RuleBase" id="RU362026"/>
    </source>
</evidence>
<dbReference type="PRINTS" id="PR00508">
    <property type="entry name" value="S21N4MTFRASE"/>
</dbReference>
<evidence type="ECO:0000256" key="2">
    <source>
        <dbReference type="ARBA" id="ARBA00022679"/>
    </source>
</evidence>
<gene>
    <name evidence="6" type="ORF">Ssi02_65250</name>
</gene>
<keyword evidence="2" id="KW-0808">Transferase</keyword>
<evidence type="ECO:0000313" key="7">
    <source>
        <dbReference type="Proteomes" id="UP000606172"/>
    </source>
</evidence>
<reference evidence="6" key="1">
    <citation type="submission" date="2021-01" db="EMBL/GenBank/DDBJ databases">
        <title>Whole genome shotgun sequence of Sinosporangium siamense NBRC 109515.</title>
        <authorList>
            <person name="Komaki H."/>
            <person name="Tamura T."/>
        </authorList>
    </citation>
    <scope>NUCLEOTIDE SEQUENCE</scope>
    <source>
        <strain evidence="6">NBRC 109515</strain>
    </source>
</reference>
<dbReference type="InterPro" id="IPR001091">
    <property type="entry name" value="RM_Methyltransferase"/>
</dbReference>
<evidence type="ECO:0000313" key="6">
    <source>
        <dbReference type="EMBL" id="GII96294.1"/>
    </source>
</evidence>
<dbReference type="AlphaFoldDB" id="A0A919RQD2"/>
<keyword evidence="1" id="KW-0489">Methyltransferase</keyword>
<dbReference type="GO" id="GO:0008170">
    <property type="term" value="F:N-methyltransferase activity"/>
    <property type="evidence" value="ECO:0007669"/>
    <property type="project" value="InterPro"/>
</dbReference>
<dbReference type="Proteomes" id="UP000606172">
    <property type="component" value="Unassembled WGS sequence"/>
</dbReference>
<accession>A0A919RQD2</accession>
<sequence length="298" mass="32256">MWATGQKQSRAQRNGRYVPEAMRHPAKMLPAIAAMVIGTYSRPGELVVDPMCGIGTTLVEAVHLGRRAVGVEFEERWAKVAVAGLALAERQGATGPGRVISGDARAIGRLLAELARRVALVLTSPPYGAMTHGHVRSTRDSGKAGIRKWNHRYSRDRANLAHRSLPDLLEGFGRILEGCGELLRPGGAVAVTVRPYRLHGELVDLPGCVLEVGQASGLEFADRIACLLCGVGERRLLNRSSFFQLHEARRGWARGLPIHAIAHEDLLIFRKPADGPLVEGATPRVTSSGTADDKRIRA</sequence>
<protein>
    <recommendedName>
        <fullName evidence="3">Methyltransferase</fullName>
        <ecNumber evidence="3">2.1.1.-</ecNumber>
    </recommendedName>
</protein>
<dbReference type="Gene3D" id="3.40.50.150">
    <property type="entry name" value="Vaccinia Virus protein VP39"/>
    <property type="match status" value="2"/>
</dbReference>
<dbReference type="SUPFAM" id="SSF53335">
    <property type="entry name" value="S-adenosyl-L-methionine-dependent methyltransferases"/>
    <property type="match status" value="1"/>
</dbReference>
<name>A0A919RQD2_9ACTN</name>
<comment type="similarity">
    <text evidence="3">Belongs to the N(4)/N(6)-methyltransferase family.</text>
</comment>
<evidence type="ECO:0000256" key="1">
    <source>
        <dbReference type="ARBA" id="ARBA00022603"/>
    </source>
</evidence>